<dbReference type="Gene3D" id="3.40.50.1820">
    <property type="entry name" value="alpha/beta hydrolase"/>
    <property type="match status" value="1"/>
</dbReference>
<dbReference type="Proteomes" id="UP000184510">
    <property type="component" value="Unassembled WGS sequence"/>
</dbReference>
<accession>A0A1M6C8M8</accession>
<evidence type="ECO:0000313" key="2">
    <source>
        <dbReference type="EMBL" id="SHI57161.1"/>
    </source>
</evidence>
<dbReference type="EMBL" id="FQYR01000002">
    <property type="protein sequence ID" value="SHI57161.1"/>
    <property type="molecule type" value="Genomic_DNA"/>
</dbReference>
<proteinExistence type="predicted"/>
<reference evidence="2 3" key="1">
    <citation type="submission" date="2016-11" db="EMBL/GenBank/DDBJ databases">
        <authorList>
            <person name="Jaros S."/>
            <person name="Januszkiewicz K."/>
            <person name="Wedrychowicz H."/>
        </authorList>
    </citation>
    <scope>NUCLEOTIDE SEQUENCE [LARGE SCALE GENOMIC DNA]</scope>
    <source>
        <strain evidence="2 3">DSM 18772</strain>
    </source>
</reference>
<dbReference type="AlphaFoldDB" id="A0A1M6C8M8"/>
<protein>
    <submittedName>
        <fullName evidence="2">Lysophospholipase, alpha-beta hydrolase superfamily</fullName>
    </submittedName>
</protein>
<dbReference type="InterPro" id="IPR029058">
    <property type="entry name" value="AB_hydrolase_fold"/>
</dbReference>
<name>A0A1M6C8M8_9BACT</name>
<dbReference type="InParanoid" id="A0A1M6C8M8"/>
<dbReference type="GO" id="GO:0016787">
    <property type="term" value="F:hydrolase activity"/>
    <property type="evidence" value="ECO:0007669"/>
    <property type="project" value="UniProtKB-KW"/>
</dbReference>
<organism evidence="2 3">
    <name type="scientific">Rubritalea squalenifaciens DSM 18772</name>
    <dbReference type="NCBI Taxonomy" id="1123071"/>
    <lineage>
        <taxon>Bacteria</taxon>
        <taxon>Pseudomonadati</taxon>
        <taxon>Verrucomicrobiota</taxon>
        <taxon>Verrucomicrobiia</taxon>
        <taxon>Verrucomicrobiales</taxon>
        <taxon>Rubritaleaceae</taxon>
        <taxon>Rubritalea</taxon>
    </lineage>
</organism>
<dbReference type="STRING" id="1123071.SAMN02745181_0414"/>
<keyword evidence="3" id="KW-1185">Reference proteome</keyword>
<feature type="region of interest" description="Disordered" evidence="1">
    <location>
        <begin position="1"/>
        <end position="27"/>
    </location>
</feature>
<sequence>MNDGGRFGQRVPAGRQSWNPNKSMSRIPKERMEKALAQLETISEEDYAKVQGLANIVKPLRSVLHKTPDDYGMTGWRDIYFPSDDGTPLEGWYIPAKGGQSDKLVIFNHALPMCRAGYPGHLGLPWSAFDAVEIDFVIQMKHLTDAGYNVLAYDIRNHGNSSAANGGLSGIGRWEWRDCVGVKKYVDGHPELGQMKVGLYSQCMGGNSQYEAIYRRPELFENVKCMCSPMVVSMAAIFDAFSELQGISQYQELIDLELLKMGAFVAAEMTPHLFAEGVKMPVLMLQVLDDAWTRNPEDAQKTFDLLGSEEKELLWIEGTTRRFKDGYNYFGRHPEKILPFFDRYMK</sequence>
<keyword evidence="2" id="KW-0378">Hydrolase</keyword>
<gene>
    <name evidence="2" type="ORF">SAMN02745181_0414</name>
</gene>
<evidence type="ECO:0000256" key="1">
    <source>
        <dbReference type="SAM" id="MobiDB-lite"/>
    </source>
</evidence>
<dbReference type="SUPFAM" id="SSF53474">
    <property type="entry name" value="alpha/beta-Hydrolases"/>
    <property type="match status" value="1"/>
</dbReference>
<evidence type="ECO:0000313" key="3">
    <source>
        <dbReference type="Proteomes" id="UP000184510"/>
    </source>
</evidence>